<proteinExistence type="predicted"/>
<accession>A0ABW2II14</accession>
<protein>
    <submittedName>
        <fullName evidence="1">Uncharacterized protein</fullName>
    </submittedName>
</protein>
<dbReference type="PROSITE" id="PS51257">
    <property type="entry name" value="PROKAR_LIPOPROTEIN"/>
    <property type="match status" value="1"/>
</dbReference>
<dbReference type="RefSeq" id="WP_382165918.1">
    <property type="nucleotide sequence ID" value="NZ_JBHTBR010000002.1"/>
</dbReference>
<organism evidence="1 2">
    <name type="scientific">Hirschia litorea</name>
    <dbReference type="NCBI Taxonomy" id="1199156"/>
    <lineage>
        <taxon>Bacteria</taxon>
        <taxon>Pseudomonadati</taxon>
        <taxon>Pseudomonadota</taxon>
        <taxon>Alphaproteobacteria</taxon>
        <taxon>Hyphomonadales</taxon>
        <taxon>Hyphomonadaceae</taxon>
        <taxon>Hirschia</taxon>
    </lineage>
</organism>
<keyword evidence="2" id="KW-1185">Reference proteome</keyword>
<reference evidence="2" key="1">
    <citation type="journal article" date="2019" name="Int. J. Syst. Evol. Microbiol.">
        <title>The Global Catalogue of Microorganisms (GCM) 10K type strain sequencing project: providing services to taxonomists for standard genome sequencing and annotation.</title>
        <authorList>
            <consortium name="The Broad Institute Genomics Platform"/>
            <consortium name="The Broad Institute Genome Sequencing Center for Infectious Disease"/>
            <person name="Wu L."/>
            <person name="Ma J."/>
        </authorList>
    </citation>
    <scope>NUCLEOTIDE SEQUENCE [LARGE SCALE GENOMIC DNA]</scope>
    <source>
        <strain evidence="2">CCUG 51308</strain>
    </source>
</reference>
<gene>
    <name evidence="1" type="ORF">ACFQS8_03940</name>
</gene>
<name>A0ABW2II14_9PROT</name>
<sequence>MNERVWLQSSVTFVNTKQAISLGFLATFLTFSCSPAEDSGKIDKNPHKNEATAPVQELPRAPIIWESKEAAGDIQDLAIAKNAYNSVFGLAILSDGRAESFDIDGISIAQSKPDTFKSTSLGMPLNISDTSFVAYPSLSVENTIQIALFSSGLQIIAGAPPLRFY</sequence>
<evidence type="ECO:0000313" key="1">
    <source>
        <dbReference type="EMBL" id="MFC7290755.1"/>
    </source>
</evidence>
<dbReference type="Proteomes" id="UP001596492">
    <property type="component" value="Unassembled WGS sequence"/>
</dbReference>
<comment type="caution">
    <text evidence="1">The sequence shown here is derived from an EMBL/GenBank/DDBJ whole genome shotgun (WGS) entry which is preliminary data.</text>
</comment>
<evidence type="ECO:0000313" key="2">
    <source>
        <dbReference type="Proteomes" id="UP001596492"/>
    </source>
</evidence>
<dbReference type="EMBL" id="JBHTBR010000002">
    <property type="protein sequence ID" value="MFC7290755.1"/>
    <property type="molecule type" value="Genomic_DNA"/>
</dbReference>